<reference evidence="1 2" key="1">
    <citation type="submission" date="2020-09" db="EMBL/GenBank/DDBJ databases">
        <title>Characterization of Treponema spp. from bovine digital dermatitis in Korea.</title>
        <authorList>
            <person name="Espiritu H.M."/>
            <person name="Cho Y.I."/>
            <person name="Mamuad L."/>
        </authorList>
    </citation>
    <scope>NUCLEOTIDE SEQUENCE [LARGE SCALE GENOMIC DNA]</scope>
    <source>
        <strain evidence="1 2">KS1</strain>
    </source>
</reference>
<name>A0A7S6WRM6_9SPIR</name>
<protein>
    <submittedName>
        <fullName evidence="1">Uncharacterized protein</fullName>
    </submittedName>
</protein>
<sequence>MGFVVQLAFKRCVEKERLSIYFCTSVSIFINVKSDFLKNTHGKAVRFFKCIVLLDLKDFPVKS</sequence>
<dbReference type="Proteomes" id="UP000593915">
    <property type="component" value="Chromosome"/>
</dbReference>
<dbReference type="RefSeq" id="WP_029410403.1">
    <property type="nucleotide sequence ID" value="NZ_CP061839.1"/>
</dbReference>
<dbReference type="AlphaFoldDB" id="A0A7S6WRM6"/>
<organism evidence="1 2">
    <name type="scientific">Treponema pedis</name>
    <dbReference type="NCBI Taxonomy" id="409322"/>
    <lineage>
        <taxon>Bacteria</taxon>
        <taxon>Pseudomonadati</taxon>
        <taxon>Spirochaetota</taxon>
        <taxon>Spirochaetia</taxon>
        <taxon>Spirochaetales</taxon>
        <taxon>Treponemataceae</taxon>
        <taxon>Treponema</taxon>
    </lineage>
</organism>
<proteinExistence type="predicted"/>
<dbReference type="EMBL" id="CP061839">
    <property type="protein sequence ID" value="QOW62051.1"/>
    <property type="molecule type" value="Genomic_DNA"/>
</dbReference>
<evidence type="ECO:0000313" key="2">
    <source>
        <dbReference type="Proteomes" id="UP000593915"/>
    </source>
</evidence>
<gene>
    <name evidence="1" type="ORF">IFE08_06895</name>
</gene>
<accession>A0A7S6WRM6</accession>
<evidence type="ECO:0000313" key="1">
    <source>
        <dbReference type="EMBL" id="QOW62051.1"/>
    </source>
</evidence>